<protein>
    <submittedName>
        <fullName evidence="4">GNAT family N-acetyltransferase</fullName>
    </submittedName>
</protein>
<accession>A0A2M9R5B1</accession>
<keyword evidence="2" id="KW-0012">Acyltransferase</keyword>
<dbReference type="OrthoDB" id="9788916at2"/>
<dbReference type="PANTHER" id="PTHR43800">
    <property type="entry name" value="PEPTIDYL-LYSINE N-ACETYLTRANSFERASE YJAB"/>
    <property type="match status" value="1"/>
</dbReference>
<evidence type="ECO:0000313" key="4">
    <source>
        <dbReference type="EMBL" id="PJR04048.1"/>
    </source>
</evidence>
<dbReference type="Pfam" id="PF13673">
    <property type="entry name" value="Acetyltransf_10"/>
    <property type="match status" value="1"/>
</dbReference>
<sequence>MTIIRKMEDKDVLFLADIWLNTSIIAHDFIPKDYWINNKSLMIKKYLPNSEVYVAEETNNILGFIALSENYIASIFVDIEQQGKGIGTLLLNYAKNLRTELKLNVYQKNEKSVSFYKSKDFIILSESIDQPTLEKEYVMQWNNSKK</sequence>
<dbReference type="SUPFAM" id="SSF55729">
    <property type="entry name" value="Acyl-CoA N-acyltransferases (Nat)"/>
    <property type="match status" value="1"/>
</dbReference>
<evidence type="ECO:0000313" key="5">
    <source>
        <dbReference type="Proteomes" id="UP000231960"/>
    </source>
</evidence>
<dbReference type="InterPro" id="IPR000182">
    <property type="entry name" value="GNAT_dom"/>
</dbReference>
<name>A0A2M9R5B1_9FLAO</name>
<dbReference type="EMBL" id="NIPO01000001">
    <property type="protein sequence ID" value="PJR04048.1"/>
    <property type="molecule type" value="Genomic_DNA"/>
</dbReference>
<gene>
    <name evidence="4" type="ORF">CDL10_05555</name>
</gene>
<comment type="caution">
    <text evidence="4">The sequence shown here is derived from an EMBL/GenBank/DDBJ whole genome shotgun (WGS) entry which is preliminary data.</text>
</comment>
<organism evidence="4 5">
    <name type="scientific">Avrilella dinanensis</name>
    <dbReference type="NCBI Taxonomy" id="2008672"/>
    <lineage>
        <taxon>Bacteria</taxon>
        <taxon>Pseudomonadati</taxon>
        <taxon>Bacteroidota</taxon>
        <taxon>Flavobacteriia</taxon>
        <taxon>Flavobacteriales</taxon>
        <taxon>Flavobacteriaceae</taxon>
        <taxon>Avrilella</taxon>
    </lineage>
</organism>
<dbReference type="Gene3D" id="3.40.630.30">
    <property type="match status" value="1"/>
</dbReference>
<dbReference type="PROSITE" id="PS51186">
    <property type="entry name" value="GNAT"/>
    <property type="match status" value="1"/>
</dbReference>
<dbReference type="InterPro" id="IPR016181">
    <property type="entry name" value="Acyl_CoA_acyltransferase"/>
</dbReference>
<proteinExistence type="predicted"/>
<dbReference type="AlphaFoldDB" id="A0A2M9R5B1"/>
<reference evidence="4 5" key="1">
    <citation type="submission" date="2017-06" db="EMBL/GenBank/DDBJ databases">
        <title>Description of Avrilella dinanensis gen. nov. sp. nov.</title>
        <authorList>
            <person name="Leyer C."/>
            <person name="Sassi M."/>
            <person name="Minet J."/>
            <person name="Kayal S."/>
            <person name="Cattoir V."/>
        </authorList>
    </citation>
    <scope>NUCLEOTIDE SEQUENCE [LARGE SCALE GENOMIC DNA]</scope>
    <source>
        <strain evidence="4 5">UR159</strain>
    </source>
</reference>
<dbReference type="PANTHER" id="PTHR43800:SF1">
    <property type="entry name" value="PEPTIDYL-LYSINE N-ACETYLTRANSFERASE YJAB"/>
    <property type="match status" value="1"/>
</dbReference>
<keyword evidence="1 4" id="KW-0808">Transferase</keyword>
<evidence type="ECO:0000256" key="2">
    <source>
        <dbReference type="ARBA" id="ARBA00023315"/>
    </source>
</evidence>
<dbReference type="GO" id="GO:0016747">
    <property type="term" value="F:acyltransferase activity, transferring groups other than amino-acyl groups"/>
    <property type="evidence" value="ECO:0007669"/>
    <property type="project" value="InterPro"/>
</dbReference>
<keyword evidence="5" id="KW-1185">Reference proteome</keyword>
<dbReference type="Proteomes" id="UP000231960">
    <property type="component" value="Unassembled WGS sequence"/>
</dbReference>
<feature type="domain" description="N-acetyltransferase" evidence="3">
    <location>
        <begin position="2"/>
        <end position="144"/>
    </location>
</feature>
<evidence type="ECO:0000256" key="1">
    <source>
        <dbReference type="ARBA" id="ARBA00022679"/>
    </source>
</evidence>
<dbReference type="CDD" id="cd04301">
    <property type="entry name" value="NAT_SF"/>
    <property type="match status" value="1"/>
</dbReference>
<evidence type="ECO:0000259" key="3">
    <source>
        <dbReference type="PROSITE" id="PS51186"/>
    </source>
</evidence>